<evidence type="ECO:0000313" key="2">
    <source>
        <dbReference type="EMBL" id="MEX4008131.1"/>
    </source>
</evidence>
<feature type="domain" description="Peptidase S33 tripeptidyl aminopeptidase-like C-terminal" evidence="1">
    <location>
        <begin position="6"/>
        <end position="50"/>
    </location>
</feature>
<proteinExistence type="predicted"/>
<dbReference type="Pfam" id="PF08386">
    <property type="entry name" value="Abhydrolase_4"/>
    <property type="match status" value="1"/>
</dbReference>
<reference evidence="2 3" key="1">
    <citation type="submission" date="2024-01" db="EMBL/GenBank/DDBJ databases">
        <title>New evidence supports the origin of RcGTA from prophage.</title>
        <authorList>
            <person name="Xu Y."/>
            <person name="Liu B."/>
            <person name="Chen F."/>
        </authorList>
    </citation>
    <scope>NUCLEOTIDE SEQUENCE [LARGE SCALE GENOMIC DNA]</scope>
    <source>
        <strain evidence="2 3">CBW1107-2</strain>
    </source>
</reference>
<dbReference type="GO" id="GO:0016787">
    <property type="term" value="F:hydrolase activity"/>
    <property type="evidence" value="ECO:0007669"/>
    <property type="project" value="UniProtKB-KW"/>
</dbReference>
<evidence type="ECO:0000259" key="1">
    <source>
        <dbReference type="Pfam" id="PF08386"/>
    </source>
</evidence>
<keyword evidence="3" id="KW-1185">Reference proteome</keyword>
<keyword evidence="2" id="KW-0378">Hydrolase</keyword>
<evidence type="ECO:0000313" key="3">
    <source>
        <dbReference type="Proteomes" id="UP001559025"/>
    </source>
</evidence>
<sequence length="76" mass="8341">MLQSGGRKEATRGLTNAQHFFIAEAGHGALAYRDCVKDMTAAFIDNPARKLGDQCVKETAVQPFYIAPWVKAEKAE</sequence>
<gene>
    <name evidence="2" type="ORF">V1479_12505</name>
</gene>
<protein>
    <submittedName>
        <fullName evidence="2">Alpha/beta hydrolase</fullName>
    </submittedName>
</protein>
<name>A0ABV3WTY1_9HYPH</name>
<dbReference type="EMBL" id="JAZHFV010000003">
    <property type="protein sequence ID" value="MEX4008131.1"/>
    <property type="molecule type" value="Genomic_DNA"/>
</dbReference>
<dbReference type="InterPro" id="IPR013595">
    <property type="entry name" value="Pept_S33_TAP-like_C"/>
</dbReference>
<dbReference type="Proteomes" id="UP001559025">
    <property type="component" value="Unassembled WGS sequence"/>
</dbReference>
<comment type="caution">
    <text evidence="2">The sequence shown here is derived from an EMBL/GenBank/DDBJ whole genome shotgun (WGS) entry which is preliminary data.</text>
</comment>
<dbReference type="RefSeq" id="WP_368803173.1">
    <property type="nucleotide sequence ID" value="NZ_JAZHFV010000003.1"/>
</dbReference>
<organism evidence="2 3">
    <name type="scientific">Neoaquamicrobium sediminum</name>
    <dbReference type="NCBI Taxonomy" id="1849104"/>
    <lineage>
        <taxon>Bacteria</taxon>
        <taxon>Pseudomonadati</taxon>
        <taxon>Pseudomonadota</taxon>
        <taxon>Alphaproteobacteria</taxon>
        <taxon>Hyphomicrobiales</taxon>
        <taxon>Phyllobacteriaceae</taxon>
        <taxon>Neoaquamicrobium</taxon>
    </lineage>
</organism>
<accession>A0ABV3WTY1</accession>